<accession>A0ABD6BNF5</accession>
<name>A0ABD6BNF5_9EURY</name>
<comment type="similarity">
    <text evidence="3 8">Belongs to the TrpF family.</text>
</comment>
<dbReference type="GO" id="GO:0000162">
    <property type="term" value="P:L-tryptophan biosynthetic process"/>
    <property type="evidence" value="ECO:0007669"/>
    <property type="project" value="UniProtKB-UniRule"/>
</dbReference>
<dbReference type="PANTHER" id="PTHR42894">
    <property type="entry name" value="N-(5'-PHOSPHORIBOSYL)ANTHRANILATE ISOMERASE"/>
    <property type="match status" value="1"/>
</dbReference>
<gene>
    <name evidence="8" type="primary">trpF</name>
    <name evidence="10" type="ORF">ACFSAU_01215</name>
</gene>
<dbReference type="PANTHER" id="PTHR42894:SF1">
    <property type="entry name" value="N-(5'-PHOSPHORIBOSYL)ANTHRANILATE ISOMERASE"/>
    <property type="match status" value="1"/>
</dbReference>
<dbReference type="Proteomes" id="UP001597139">
    <property type="component" value="Unassembled WGS sequence"/>
</dbReference>
<dbReference type="SUPFAM" id="SSF51366">
    <property type="entry name" value="Ribulose-phoshate binding barrel"/>
    <property type="match status" value="1"/>
</dbReference>
<dbReference type="GO" id="GO:0004640">
    <property type="term" value="F:phosphoribosylanthranilate isomerase activity"/>
    <property type="evidence" value="ECO:0007669"/>
    <property type="project" value="UniProtKB-UniRule"/>
</dbReference>
<evidence type="ECO:0000256" key="8">
    <source>
        <dbReference type="HAMAP-Rule" id="MF_00135"/>
    </source>
</evidence>
<evidence type="ECO:0000256" key="1">
    <source>
        <dbReference type="ARBA" id="ARBA00001164"/>
    </source>
</evidence>
<evidence type="ECO:0000256" key="4">
    <source>
        <dbReference type="ARBA" id="ARBA00022605"/>
    </source>
</evidence>
<evidence type="ECO:0000313" key="10">
    <source>
        <dbReference type="EMBL" id="MFD1566102.1"/>
    </source>
</evidence>
<comment type="catalytic activity">
    <reaction evidence="1 8">
        <text>N-(5-phospho-beta-D-ribosyl)anthranilate = 1-(2-carboxyphenylamino)-1-deoxy-D-ribulose 5-phosphate</text>
        <dbReference type="Rhea" id="RHEA:21540"/>
        <dbReference type="ChEBI" id="CHEBI:18277"/>
        <dbReference type="ChEBI" id="CHEBI:58613"/>
        <dbReference type="EC" id="5.3.1.24"/>
    </reaction>
</comment>
<comment type="caution">
    <text evidence="10">The sequence shown here is derived from an EMBL/GenBank/DDBJ whole genome shotgun (WGS) entry which is preliminary data.</text>
</comment>
<dbReference type="HAMAP" id="MF_00135">
    <property type="entry name" value="PRAI"/>
    <property type="match status" value="1"/>
</dbReference>
<evidence type="ECO:0000256" key="7">
    <source>
        <dbReference type="ARBA" id="ARBA00023235"/>
    </source>
</evidence>
<evidence type="ECO:0000259" key="9">
    <source>
        <dbReference type="Pfam" id="PF00697"/>
    </source>
</evidence>
<evidence type="ECO:0000256" key="6">
    <source>
        <dbReference type="ARBA" id="ARBA00023141"/>
    </source>
</evidence>
<dbReference type="EMBL" id="JBHUCZ010000001">
    <property type="protein sequence ID" value="MFD1566102.1"/>
    <property type="molecule type" value="Genomic_DNA"/>
</dbReference>
<dbReference type="AlphaFoldDB" id="A0ABD6BNF5"/>
<keyword evidence="5 8" id="KW-0822">Tryptophan biosynthesis</keyword>
<protein>
    <recommendedName>
        <fullName evidence="8">N-(5'-phosphoribosyl)anthranilate isomerase</fullName>
        <shortName evidence="8">PRAI</shortName>
        <ecNumber evidence="8">5.3.1.24</ecNumber>
    </recommendedName>
</protein>
<reference evidence="10 11" key="1">
    <citation type="journal article" date="2019" name="Int. J. Syst. Evol. Microbiol.">
        <title>The Global Catalogue of Microorganisms (GCM) 10K type strain sequencing project: providing services to taxonomists for standard genome sequencing and annotation.</title>
        <authorList>
            <consortium name="The Broad Institute Genomics Platform"/>
            <consortium name="The Broad Institute Genome Sequencing Center for Infectious Disease"/>
            <person name="Wu L."/>
            <person name="Ma J."/>
        </authorList>
    </citation>
    <scope>NUCLEOTIDE SEQUENCE [LARGE SCALE GENOMIC DNA]</scope>
    <source>
        <strain evidence="10 11">CGMCC 1.12859</strain>
    </source>
</reference>
<dbReference type="InterPro" id="IPR011060">
    <property type="entry name" value="RibuloseP-bd_barrel"/>
</dbReference>
<keyword evidence="11" id="KW-1185">Reference proteome</keyword>
<organism evidence="10 11">
    <name type="scientific">Halolamina litorea</name>
    <dbReference type="NCBI Taxonomy" id="1515593"/>
    <lineage>
        <taxon>Archaea</taxon>
        <taxon>Methanobacteriati</taxon>
        <taxon>Methanobacteriota</taxon>
        <taxon>Stenosarchaea group</taxon>
        <taxon>Halobacteria</taxon>
        <taxon>Halobacteriales</taxon>
        <taxon>Haloferacaceae</taxon>
    </lineage>
</organism>
<keyword evidence="6 8" id="KW-0057">Aromatic amino acid biosynthesis</keyword>
<keyword evidence="4 8" id="KW-0028">Amino-acid biosynthesis</keyword>
<dbReference type="Pfam" id="PF00697">
    <property type="entry name" value="PRAI"/>
    <property type="match status" value="1"/>
</dbReference>
<dbReference type="InterPro" id="IPR013785">
    <property type="entry name" value="Aldolase_TIM"/>
</dbReference>
<evidence type="ECO:0000256" key="2">
    <source>
        <dbReference type="ARBA" id="ARBA00004664"/>
    </source>
</evidence>
<dbReference type="Gene3D" id="3.20.20.70">
    <property type="entry name" value="Aldolase class I"/>
    <property type="match status" value="1"/>
</dbReference>
<keyword evidence="7 8" id="KW-0413">Isomerase</keyword>
<evidence type="ECO:0000256" key="3">
    <source>
        <dbReference type="ARBA" id="ARBA00007571"/>
    </source>
</evidence>
<comment type="pathway">
    <text evidence="2 8">Amino-acid biosynthesis; L-tryptophan biosynthesis; L-tryptophan from chorismate: step 3/5.</text>
</comment>
<dbReference type="InterPro" id="IPR001240">
    <property type="entry name" value="PRAI_dom"/>
</dbReference>
<feature type="domain" description="N-(5'phosphoribosyl) anthranilate isomerase (PRAI)" evidence="9">
    <location>
        <begin position="5"/>
        <end position="207"/>
    </location>
</feature>
<dbReference type="InterPro" id="IPR044643">
    <property type="entry name" value="TrpF_fam"/>
</dbReference>
<dbReference type="RefSeq" id="WP_267645364.1">
    <property type="nucleotide sequence ID" value="NZ_JANHGR010000001.1"/>
</dbReference>
<evidence type="ECO:0000256" key="5">
    <source>
        <dbReference type="ARBA" id="ARBA00022822"/>
    </source>
</evidence>
<sequence length="218" mass="22411">MVRTKLCGLGTEADVTAAVDAGADALGFITDVDVDTPREIDPERARDLAATVPPFVTTVAVTIPGSVEEAVAVAETVDPDAIQIYGEFDADAVEDIGDRSGADTIVALGVDDAERARALDGAADALLVDSLSEAGAGGTGETHDWERTRELREELDTPLVLAGGLGPGNVAGAVESVAPFAVDVASGVEREDEPGRKDADAMRAFVREATRASHAEVA</sequence>
<dbReference type="CDD" id="cd00405">
    <property type="entry name" value="PRAI"/>
    <property type="match status" value="1"/>
</dbReference>
<dbReference type="EC" id="5.3.1.24" evidence="8"/>
<evidence type="ECO:0000313" key="11">
    <source>
        <dbReference type="Proteomes" id="UP001597139"/>
    </source>
</evidence>
<proteinExistence type="inferred from homology"/>